<dbReference type="EMBL" id="VLKO01000003">
    <property type="protein sequence ID" value="TWI01146.1"/>
    <property type="molecule type" value="Genomic_DNA"/>
</dbReference>
<evidence type="ECO:0000313" key="1">
    <source>
        <dbReference type="EMBL" id="TWI01146.1"/>
    </source>
</evidence>
<gene>
    <name evidence="1" type="ORF">IQ05_00713</name>
</gene>
<dbReference type="RefSeq" id="WP_144889837.1">
    <property type="nucleotide sequence ID" value="NZ_VLKO01000003.1"/>
</dbReference>
<sequence>MRDFYLFLLITFCTHTFGQELSYSGLVTVGTSSESVNISYVLGEGDNAYPINGNFSYLNTNIPILENYYVGIISYDRFGAGCIGVNTYTATQLLEQSVVTVGGCGPYMTLSNFKPNNLQNFNNKR</sequence>
<protein>
    <submittedName>
        <fullName evidence="1">Uncharacterized protein</fullName>
    </submittedName>
</protein>
<keyword evidence="2" id="KW-1185">Reference proteome</keyword>
<proteinExistence type="predicted"/>
<dbReference type="Proteomes" id="UP000317519">
    <property type="component" value="Unassembled WGS sequence"/>
</dbReference>
<reference evidence="1 2" key="1">
    <citation type="journal article" date="2015" name="Stand. Genomic Sci.">
        <title>Genomic Encyclopedia of Bacterial and Archaeal Type Strains, Phase III: the genomes of soil and plant-associated and newly described type strains.</title>
        <authorList>
            <person name="Whitman W.B."/>
            <person name="Woyke T."/>
            <person name="Klenk H.P."/>
            <person name="Zhou Y."/>
            <person name="Lilburn T.G."/>
            <person name="Beck B.J."/>
            <person name="De Vos P."/>
            <person name="Vandamme P."/>
            <person name="Eisen J.A."/>
            <person name="Garrity G."/>
            <person name="Hugenholtz P."/>
            <person name="Kyrpides N.C."/>
        </authorList>
    </citation>
    <scope>NUCLEOTIDE SEQUENCE [LARGE SCALE GENOMIC DNA]</scope>
    <source>
        <strain evidence="1 2">CGMCC 1.6847</strain>
    </source>
</reference>
<evidence type="ECO:0000313" key="2">
    <source>
        <dbReference type="Proteomes" id="UP000317519"/>
    </source>
</evidence>
<accession>A0ABY3FLK8</accession>
<comment type="caution">
    <text evidence="1">The sequence shown here is derived from an EMBL/GenBank/DDBJ whole genome shotgun (WGS) entry which is preliminary data.</text>
</comment>
<organism evidence="1 2">
    <name type="scientific">Flavobacterium tiangeerense</name>
    <dbReference type="NCBI Taxonomy" id="459471"/>
    <lineage>
        <taxon>Bacteria</taxon>
        <taxon>Pseudomonadati</taxon>
        <taxon>Bacteroidota</taxon>
        <taxon>Flavobacteriia</taxon>
        <taxon>Flavobacteriales</taxon>
        <taxon>Flavobacteriaceae</taxon>
        <taxon>Flavobacterium</taxon>
    </lineage>
</organism>
<name>A0ABY3FLK8_9FLAO</name>